<comment type="caution">
    <text evidence="2">The sequence shown here is derived from an EMBL/GenBank/DDBJ whole genome shotgun (WGS) entry which is preliminary data.</text>
</comment>
<dbReference type="Gene3D" id="3.10.180.10">
    <property type="entry name" value="2,3-Dihydroxybiphenyl 1,2-Dioxygenase, domain 1"/>
    <property type="match status" value="1"/>
</dbReference>
<dbReference type="InterPro" id="IPR004360">
    <property type="entry name" value="Glyas_Fos-R_dOase_dom"/>
</dbReference>
<dbReference type="OrthoDB" id="9795306at2"/>
<feature type="domain" description="Glyoxalase/fosfomycin resistance/dioxygenase" evidence="1">
    <location>
        <begin position="14"/>
        <end position="134"/>
    </location>
</feature>
<dbReference type="CDD" id="cd06588">
    <property type="entry name" value="PhnB_like"/>
    <property type="match status" value="1"/>
</dbReference>
<sequence length="141" mass="15079">MPISTVAYIEFPGTAAEAMKFYQSVFGGELEVMDYTGLDTSDFPVQPGPDTVAHASLTGGALELRAGDSLSEDPPGASSEVYSMMILTDTQEEARDLIDKFTAAGGSVELPYEPAPWGDTYGQVRDQFGVMWQVDTPGPES</sequence>
<dbReference type="PANTHER" id="PTHR33990:SF1">
    <property type="entry name" value="PROTEIN YJDN"/>
    <property type="match status" value="1"/>
</dbReference>
<evidence type="ECO:0000259" key="1">
    <source>
        <dbReference type="Pfam" id="PF00903"/>
    </source>
</evidence>
<dbReference type="SUPFAM" id="SSF54593">
    <property type="entry name" value="Glyoxalase/Bleomycin resistance protein/Dihydroxybiphenyl dioxygenase"/>
    <property type="match status" value="1"/>
</dbReference>
<proteinExistence type="predicted"/>
<dbReference type="InterPro" id="IPR028973">
    <property type="entry name" value="PhnB-like"/>
</dbReference>
<keyword evidence="3" id="KW-1185">Reference proteome</keyword>
<organism evidence="2 3">
    <name type="scientific">Tessaracoccus rhinocerotis</name>
    <dbReference type="NCBI Taxonomy" id="1689449"/>
    <lineage>
        <taxon>Bacteria</taxon>
        <taxon>Bacillati</taxon>
        <taxon>Actinomycetota</taxon>
        <taxon>Actinomycetes</taxon>
        <taxon>Propionibacteriales</taxon>
        <taxon>Propionibacteriaceae</taxon>
        <taxon>Tessaracoccus</taxon>
    </lineage>
</organism>
<dbReference type="AlphaFoldDB" id="A0A553K006"/>
<accession>A0A553K006</accession>
<reference evidence="2 3" key="1">
    <citation type="submission" date="2019-07" db="EMBL/GenBank/DDBJ databases">
        <authorList>
            <person name="Zhou L.-Y."/>
        </authorList>
    </citation>
    <scope>NUCLEOTIDE SEQUENCE [LARGE SCALE GENOMIC DNA]</scope>
    <source>
        <strain evidence="2 3">YIM 101269</strain>
    </source>
</reference>
<dbReference type="Proteomes" id="UP000317638">
    <property type="component" value="Unassembled WGS sequence"/>
</dbReference>
<dbReference type="PANTHER" id="PTHR33990">
    <property type="entry name" value="PROTEIN YJDN-RELATED"/>
    <property type="match status" value="1"/>
</dbReference>
<dbReference type="Pfam" id="PF00903">
    <property type="entry name" value="Glyoxalase"/>
    <property type="match status" value="1"/>
</dbReference>
<gene>
    <name evidence="2" type="ORF">FOJ82_08235</name>
</gene>
<dbReference type="EMBL" id="VKKG01000003">
    <property type="protein sequence ID" value="TRY18040.1"/>
    <property type="molecule type" value="Genomic_DNA"/>
</dbReference>
<dbReference type="InterPro" id="IPR029068">
    <property type="entry name" value="Glyas_Bleomycin-R_OHBP_Dase"/>
</dbReference>
<dbReference type="RefSeq" id="WP_143938016.1">
    <property type="nucleotide sequence ID" value="NZ_VKKG01000003.1"/>
</dbReference>
<evidence type="ECO:0000313" key="2">
    <source>
        <dbReference type="EMBL" id="TRY18040.1"/>
    </source>
</evidence>
<protein>
    <submittedName>
        <fullName evidence="2">VOC family protein</fullName>
    </submittedName>
</protein>
<evidence type="ECO:0000313" key="3">
    <source>
        <dbReference type="Proteomes" id="UP000317638"/>
    </source>
</evidence>
<name>A0A553K006_9ACTN</name>